<dbReference type="PRINTS" id="PR00038">
    <property type="entry name" value="HTHLUXR"/>
</dbReference>
<feature type="modified residue" description="4-aspartylphosphate" evidence="4">
    <location>
        <position position="76"/>
    </location>
</feature>
<evidence type="ECO:0000256" key="1">
    <source>
        <dbReference type="ARBA" id="ARBA00023015"/>
    </source>
</evidence>
<dbReference type="PANTHER" id="PTHR44688:SF16">
    <property type="entry name" value="DNA-BINDING TRANSCRIPTIONAL ACTIVATOR DEVR_DOSR"/>
    <property type="match status" value="1"/>
</dbReference>
<dbReference type="EMBL" id="JAAAPK010000004">
    <property type="protein sequence ID" value="NBC41841.1"/>
    <property type="molecule type" value="Genomic_DNA"/>
</dbReference>
<dbReference type="InterPro" id="IPR001789">
    <property type="entry name" value="Sig_transdc_resp-reg_receiver"/>
</dbReference>
<feature type="domain" description="HTH luxR-type" evidence="5">
    <location>
        <begin position="157"/>
        <end position="222"/>
    </location>
</feature>
<evidence type="ECO:0000313" key="8">
    <source>
        <dbReference type="Proteomes" id="UP000537825"/>
    </source>
</evidence>
<dbReference type="InterPro" id="IPR036388">
    <property type="entry name" value="WH-like_DNA-bd_sf"/>
</dbReference>
<dbReference type="SUPFAM" id="SSF52172">
    <property type="entry name" value="CheY-like"/>
    <property type="match status" value="1"/>
</dbReference>
<dbReference type="SUPFAM" id="SSF46894">
    <property type="entry name" value="C-terminal effector domain of the bipartite response regulators"/>
    <property type="match status" value="1"/>
</dbReference>
<gene>
    <name evidence="7" type="ORF">GTZ93_18720</name>
</gene>
<dbReference type="InterPro" id="IPR011006">
    <property type="entry name" value="CheY-like_superfamily"/>
</dbReference>
<dbReference type="InterPro" id="IPR000792">
    <property type="entry name" value="Tscrpt_reg_LuxR_C"/>
</dbReference>
<dbReference type="Gene3D" id="1.10.10.10">
    <property type="entry name" value="Winged helix-like DNA-binding domain superfamily/Winged helix DNA-binding domain"/>
    <property type="match status" value="1"/>
</dbReference>
<sequence length="232" mass="25540">MHGNALFPSALAHGPWNRWAVISERPTIFAVDDDPPVLRSMERVLHTEGYAVRSFVHPRLMLECEPWQGPGCVLMDLRLPELDGLELQGHLRKAGWRHPVVFVSGYGDVPVAVQAMKAGAVDFLPKPVSTEALLAAVSQALARDQTLRAAHAEHERLRLRFSTLTPREWDVCRGVARGLLNKQIAAELGTAEQTVRFQRGRAMAKLAVGSVAELVRLLDRLEPPSGAVQGTQ</sequence>
<evidence type="ECO:0000256" key="4">
    <source>
        <dbReference type="PROSITE-ProRule" id="PRU00169"/>
    </source>
</evidence>
<evidence type="ECO:0000313" key="7">
    <source>
        <dbReference type="EMBL" id="NBC41841.1"/>
    </source>
</evidence>
<feature type="domain" description="Response regulatory" evidence="6">
    <location>
        <begin position="27"/>
        <end position="141"/>
    </location>
</feature>
<proteinExistence type="predicted"/>
<name>A0A7X4YAH6_9BACT</name>
<organism evidence="7 8">
    <name type="scientific">Corallococcus exiguus</name>
    <dbReference type="NCBI Taxonomy" id="83462"/>
    <lineage>
        <taxon>Bacteria</taxon>
        <taxon>Pseudomonadati</taxon>
        <taxon>Myxococcota</taxon>
        <taxon>Myxococcia</taxon>
        <taxon>Myxococcales</taxon>
        <taxon>Cystobacterineae</taxon>
        <taxon>Myxococcaceae</taxon>
        <taxon>Corallococcus</taxon>
    </lineage>
</organism>
<accession>A0A7X4YAH6</accession>
<reference evidence="7 8" key="1">
    <citation type="submission" date="2020-01" db="EMBL/GenBank/DDBJ databases">
        <title>The draft genome sequence of Corallococcus exiguus DSM 14696.</title>
        <authorList>
            <person name="Zhang X."/>
            <person name="Zhu H."/>
        </authorList>
    </citation>
    <scope>NUCLEOTIDE SEQUENCE [LARGE SCALE GENOMIC DNA]</scope>
    <source>
        <strain evidence="7 8">DSM 14696</strain>
    </source>
</reference>
<evidence type="ECO:0000259" key="6">
    <source>
        <dbReference type="PROSITE" id="PS50110"/>
    </source>
</evidence>
<dbReference type="GO" id="GO:0000160">
    <property type="term" value="P:phosphorelay signal transduction system"/>
    <property type="evidence" value="ECO:0007669"/>
    <property type="project" value="InterPro"/>
</dbReference>
<evidence type="ECO:0000256" key="2">
    <source>
        <dbReference type="ARBA" id="ARBA00023125"/>
    </source>
</evidence>
<keyword evidence="1" id="KW-0805">Transcription regulation</keyword>
<dbReference type="SMART" id="SM00448">
    <property type="entry name" value="REC"/>
    <property type="match status" value="1"/>
</dbReference>
<keyword evidence="2" id="KW-0238">DNA-binding</keyword>
<evidence type="ECO:0000256" key="3">
    <source>
        <dbReference type="ARBA" id="ARBA00023163"/>
    </source>
</evidence>
<dbReference type="InterPro" id="IPR016032">
    <property type="entry name" value="Sig_transdc_resp-reg_C-effctor"/>
</dbReference>
<keyword evidence="3" id="KW-0804">Transcription</keyword>
<dbReference type="PROSITE" id="PS50043">
    <property type="entry name" value="HTH_LUXR_2"/>
    <property type="match status" value="1"/>
</dbReference>
<dbReference type="Pfam" id="PF00072">
    <property type="entry name" value="Response_reg"/>
    <property type="match status" value="1"/>
</dbReference>
<dbReference type="CDD" id="cd06170">
    <property type="entry name" value="LuxR_C_like"/>
    <property type="match status" value="1"/>
</dbReference>
<dbReference type="GO" id="GO:0003677">
    <property type="term" value="F:DNA binding"/>
    <property type="evidence" value="ECO:0007669"/>
    <property type="project" value="UniProtKB-KW"/>
</dbReference>
<dbReference type="PROSITE" id="PS50110">
    <property type="entry name" value="RESPONSE_REGULATORY"/>
    <property type="match status" value="1"/>
</dbReference>
<dbReference type="PANTHER" id="PTHR44688">
    <property type="entry name" value="DNA-BINDING TRANSCRIPTIONAL ACTIVATOR DEVR_DOSR"/>
    <property type="match status" value="1"/>
</dbReference>
<keyword evidence="8" id="KW-1185">Reference proteome</keyword>
<dbReference type="AlphaFoldDB" id="A0A7X4YAH6"/>
<comment type="caution">
    <text evidence="7">The sequence shown here is derived from an EMBL/GenBank/DDBJ whole genome shotgun (WGS) entry which is preliminary data.</text>
</comment>
<keyword evidence="4" id="KW-0597">Phosphoprotein</keyword>
<dbReference type="SMART" id="SM00421">
    <property type="entry name" value="HTH_LUXR"/>
    <property type="match status" value="1"/>
</dbReference>
<evidence type="ECO:0000259" key="5">
    <source>
        <dbReference type="PROSITE" id="PS50043"/>
    </source>
</evidence>
<dbReference type="Pfam" id="PF00196">
    <property type="entry name" value="GerE"/>
    <property type="match status" value="1"/>
</dbReference>
<dbReference type="Proteomes" id="UP000537825">
    <property type="component" value="Unassembled WGS sequence"/>
</dbReference>
<dbReference type="Gene3D" id="3.40.50.2300">
    <property type="match status" value="1"/>
</dbReference>
<dbReference type="GO" id="GO:0006355">
    <property type="term" value="P:regulation of DNA-templated transcription"/>
    <property type="evidence" value="ECO:0007669"/>
    <property type="project" value="InterPro"/>
</dbReference>
<protein>
    <submittedName>
        <fullName evidence="7">Response regulator</fullName>
    </submittedName>
</protein>